<evidence type="ECO:0000256" key="1">
    <source>
        <dbReference type="SAM" id="Phobius"/>
    </source>
</evidence>
<keyword evidence="1" id="KW-0812">Transmembrane</keyword>
<keyword evidence="1" id="KW-1133">Transmembrane helix</keyword>
<protein>
    <submittedName>
        <fullName evidence="2">Uncharacterized protein</fullName>
    </submittedName>
</protein>
<sequence length="1176" mass="135439">MKFFKFENTQTLLRSNKFLTFACVYAFFALFCLLLLVRVYWLPPGFALAGHDSGLPLDAKQFLLSRLYAWDDRLGFGLDNSANFGSLTIHFFDWISSVIAGTPYAGNYVSLFFWLGLIFLSAFIFAYQLKSVCGKPFVFILPVFLTFNFYVFQSVFMLERAKFGIFSATLLSLAVFFRMQEKKFSVITSAVLTSFIFSVFNGGGWFGITLYGGVAVILISLILYDLIQGIVNRNLDKLRRTLIFIVLTMIFYIFLNFYSILPYSQNFISNDAPRLLRESTMEAHISWLRYVSRSTSLINLFRLFGVPDWYSEPNEINQTNVLHPYAPLYLDNKILVGLSFIFPILSFASFLLAKTKKQKQILSIFGLITLIEIVFAAGSNSPFGFFYEFLMNNVPGFILLRSAFYKFGIFYGLGVLVLFSFSISILIERLIEKVPNVYGWFRSIFLYSLTFSILCLWLGYHFVLLDPTKIFAWKSDQTTKLQVPSYIYDFEKFAVENNLGEKRVLILPPVNKDWENDAYDWGYWSLSPLPFTLSSARTFSNWHGLTLEELNLVDNLYNAIRTNDEKSFYDQALSLNIGYILLRNDVLIDSKWSASEKPDSYKAVIESFKNVSKIKTFGRWEFYQLNETTPMQVFTASSINITADNFISLANKFLSEGYTVGMSDKKKYPEIDDISLNKVYAYDCLSCLLEKQVRLKSLPETVVLPGSLFYRFKEAREQKVISQPQDSRSKIANFLGFVLTRTAEQKKMLDLSVKEERVLNNAGVIRMYLGQLNLEIESSKNYSNDFELLSQILDFLSPVERAVSDYMKTNISKSHSHRFDEEMLGILWDIGKIKDYFASLLDNRERWSNEKVYKLTFPETGNYNLAFSSNAFPKTLGGEIILPKQIRFTKGSEEKIIKVSESKENWLSADLGYQDKGDGKLVLYFDELPGLFSVDETRVEKFPFGNVACINGQIKNFDRKRAYEILISRTDRLRTATAILRDKSRSYSEQHSFLKGEDLFEVPAVASGEFSRYIYFPSSYASNISLYICSDDKIIPSIEKIVVREFFSPSVLIVNKSDLVVQSPPSLNYTRINPTSYFGDINDSNYPFILVFDEKLNHLWKLSTSSRNGNWETNNKHFMVDGYANGWLIEKGSERKFKIEYTPQTMFVIGVVVSICVLTFCISWLVYSFVKMIRRK</sequence>
<feature type="transmembrane region" description="Helical" evidence="1">
    <location>
        <begin position="21"/>
        <end position="41"/>
    </location>
</feature>
<feature type="transmembrane region" description="Helical" evidence="1">
    <location>
        <begin position="136"/>
        <end position="155"/>
    </location>
</feature>
<name>A0A1F5KBI0_9BACT</name>
<keyword evidence="1" id="KW-0472">Membrane</keyword>
<feature type="transmembrane region" description="Helical" evidence="1">
    <location>
        <begin position="161"/>
        <end position="177"/>
    </location>
</feature>
<comment type="caution">
    <text evidence="2">The sequence shown here is derived from an EMBL/GenBank/DDBJ whole genome shotgun (WGS) entry which is preliminary data.</text>
</comment>
<dbReference type="AlphaFoldDB" id="A0A1F5KBI0"/>
<reference evidence="2 3" key="1">
    <citation type="journal article" date="2016" name="Nat. Commun.">
        <title>Thousands of microbial genomes shed light on interconnected biogeochemical processes in an aquifer system.</title>
        <authorList>
            <person name="Anantharaman K."/>
            <person name="Brown C.T."/>
            <person name="Hug L.A."/>
            <person name="Sharon I."/>
            <person name="Castelle C.J."/>
            <person name="Probst A.J."/>
            <person name="Thomas B.C."/>
            <person name="Singh A."/>
            <person name="Wilkins M.J."/>
            <person name="Karaoz U."/>
            <person name="Brodie E.L."/>
            <person name="Williams K.H."/>
            <person name="Hubbard S.S."/>
            <person name="Banfield J.F."/>
        </authorList>
    </citation>
    <scope>NUCLEOTIDE SEQUENCE [LARGE SCALE GENOMIC DNA]</scope>
</reference>
<feature type="transmembrane region" description="Helical" evidence="1">
    <location>
        <begin position="439"/>
        <end position="460"/>
    </location>
</feature>
<dbReference type="EMBL" id="MFDE01000025">
    <property type="protein sequence ID" value="OGE38249.1"/>
    <property type="molecule type" value="Genomic_DNA"/>
</dbReference>
<evidence type="ECO:0000313" key="2">
    <source>
        <dbReference type="EMBL" id="OGE38249.1"/>
    </source>
</evidence>
<feature type="transmembrane region" description="Helical" evidence="1">
    <location>
        <begin position="242"/>
        <end position="261"/>
    </location>
</feature>
<feature type="transmembrane region" description="Helical" evidence="1">
    <location>
        <begin position="334"/>
        <end position="352"/>
    </location>
</feature>
<gene>
    <name evidence="2" type="ORF">A3F00_02905</name>
</gene>
<feature type="transmembrane region" description="Helical" evidence="1">
    <location>
        <begin position="111"/>
        <end position="129"/>
    </location>
</feature>
<feature type="transmembrane region" description="Helical" evidence="1">
    <location>
        <begin position="208"/>
        <end position="230"/>
    </location>
</feature>
<feature type="transmembrane region" description="Helical" evidence="1">
    <location>
        <begin position="364"/>
        <end position="387"/>
    </location>
</feature>
<accession>A0A1F5KBI0</accession>
<proteinExistence type="predicted"/>
<feature type="transmembrane region" description="Helical" evidence="1">
    <location>
        <begin position="1146"/>
        <end position="1170"/>
    </location>
</feature>
<feature type="transmembrane region" description="Helical" evidence="1">
    <location>
        <begin position="407"/>
        <end position="427"/>
    </location>
</feature>
<evidence type="ECO:0000313" key="3">
    <source>
        <dbReference type="Proteomes" id="UP000176527"/>
    </source>
</evidence>
<feature type="transmembrane region" description="Helical" evidence="1">
    <location>
        <begin position="184"/>
        <end position="202"/>
    </location>
</feature>
<organism evidence="2 3">
    <name type="scientific">Candidatus Daviesbacteria bacterium RIFCSPHIGHO2_12_FULL_37_11</name>
    <dbReference type="NCBI Taxonomy" id="1797777"/>
    <lineage>
        <taxon>Bacteria</taxon>
        <taxon>Candidatus Daviesiibacteriota</taxon>
    </lineage>
</organism>
<dbReference type="Proteomes" id="UP000176527">
    <property type="component" value="Unassembled WGS sequence"/>
</dbReference>